<dbReference type="Proteomes" id="UP000053732">
    <property type="component" value="Unassembled WGS sequence"/>
</dbReference>
<protein>
    <submittedName>
        <fullName evidence="1">Str. FM013</fullName>
    </submittedName>
</protein>
<dbReference type="AlphaFoldDB" id="A0A0G4PYJ1"/>
<gene>
    <name evidence="1" type="ORF">PCAMFM013_S093g000001</name>
</gene>
<sequence length="41" mass="4445">MYFLGIPLNNISRSCNYCLQCFAPVTVFIVGVPAPSLPLSV</sequence>
<evidence type="ECO:0000313" key="2">
    <source>
        <dbReference type="Proteomes" id="UP000053732"/>
    </source>
</evidence>
<reference evidence="1 2" key="1">
    <citation type="journal article" date="2014" name="Nat. Commun.">
        <title>Multiple recent horizontal transfers of a large genomic region in cheese making fungi.</title>
        <authorList>
            <person name="Cheeseman K."/>
            <person name="Ropars J."/>
            <person name="Renault P."/>
            <person name="Dupont J."/>
            <person name="Gouzy J."/>
            <person name="Branca A."/>
            <person name="Abraham A.L."/>
            <person name="Ceppi M."/>
            <person name="Conseiller E."/>
            <person name="Debuchy R."/>
            <person name="Malagnac F."/>
            <person name="Goarin A."/>
            <person name="Silar P."/>
            <person name="Lacoste S."/>
            <person name="Sallet E."/>
            <person name="Bensimon A."/>
            <person name="Giraud T."/>
            <person name="Brygoo Y."/>
        </authorList>
    </citation>
    <scope>NUCLEOTIDE SEQUENCE [LARGE SCALE GENOMIC DNA]</scope>
    <source>
        <strain evidence="2">FM 013</strain>
    </source>
</reference>
<dbReference type="EMBL" id="HG793224">
    <property type="protein sequence ID" value="CRL31231.1"/>
    <property type="molecule type" value="Genomic_DNA"/>
</dbReference>
<proteinExistence type="predicted"/>
<keyword evidence="2" id="KW-1185">Reference proteome</keyword>
<name>A0A0G4PYJ1_PENC3</name>
<organism evidence="1 2">
    <name type="scientific">Penicillium camemberti (strain FM 013)</name>
    <dbReference type="NCBI Taxonomy" id="1429867"/>
    <lineage>
        <taxon>Eukaryota</taxon>
        <taxon>Fungi</taxon>
        <taxon>Dikarya</taxon>
        <taxon>Ascomycota</taxon>
        <taxon>Pezizomycotina</taxon>
        <taxon>Eurotiomycetes</taxon>
        <taxon>Eurotiomycetidae</taxon>
        <taxon>Eurotiales</taxon>
        <taxon>Aspergillaceae</taxon>
        <taxon>Penicillium</taxon>
    </lineage>
</organism>
<evidence type="ECO:0000313" key="1">
    <source>
        <dbReference type="EMBL" id="CRL31231.1"/>
    </source>
</evidence>
<accession>A0A0G4PYJ1</accession>